<organism evidence="1 2">
    <name type="scientific">Acetobacteroides hydrogenigenes</name>
    <dbReference type="NCBI Taxonomy" id="979970"/>
    <lineage>
        <taxon>Bacteria</taxon>
        <taxon>Pseudomonadati</taxon>
        <taxon>Bacteroidota</taxon>
        <taxon>Bacteroidia</taxon>
        <taxon>Bacteroidales</taxon>
        <taxon>Rikenellaceae</taxon>
        <taxon>Acetobacteroides</taxon>
    </lineage>
</organism>
<comment type="caution">
    <text evidence="1">The sequence shown here is derived from an EMBL/GenBank/DDBJ whole genome shotgun (WGS) entry which is preliminary data.</text>
</comment>
<sequence>MNIRDGISKIHLLIFSVAIPLALPTATQGQILADASPFGSRATALGSTYVTLTDFWSSLNNPANIAYQANQYAAGVYYENSYLIKELNRSSIGFSYASKHLNAGIFLSRFGITSYNQGNAALIVGKNIWKNISVGGKVCYNYIQVADGYGSVAAFTGEFGVNAQLSKSVTVGIHIKNPTHERIGKEVKETLPSSLAFGVSYLSSWGFTVFSDINKPLEQKAAFHTGFEWSMYKGLCARVGFRSSPNMLSVGLGYTANILSFDIAISKHQTLGYSPQASTTIWFNKKSK</sequence>
<dbReference type="RefSeq" id="WP_131838035.1">
    <property type="nucleotide sequence ID" value="NZ_SLWB01000001.1"/>
</dbReference>
<dbReference type="AlphaFoldDB" id="A0A4V2RQY5"/>
<dbReference type="OrthoDB" id="9758448at2"/>
<protein>
    <recommendedName>
        <fullName evidence="3">Type IX secretion system PorP/SprF family membrane protein</fullName>
    </recommendedName>
</protein>
<dbReference type="Proteomes" id="UP000294830">
    <property type="component" value="Unassembled WGS sequence"/>
</dbReference>
<evidence type="ECO:0008006" key="3">
    <source>
        <dbReference type="Google" id="ProtNLM"/>
    </source>
</evidence>
<gene>
    <name evidence="1" type="ORF">CLV25_101482</name>
</gene>
<dbReference type="EMBL" id="SLWB01000001">
    <property type="protein sequence ID" value="TCN73261.1"/>
    <property type="molecule type" value="Genomic_DNA"/>
</dbReference>
<name>A0A4V2RQY5_9BACT</name>
<reference evidence="1 2" key="1">
    <citation type="submission" date="2019-03" db="EMBL/GenBank/DDBJ databases">
        <title>Genomic Encyclopedia of Archaeal and Bacterial Type Strains, Phase II (KMG-II): from individual species to whole genera.</title>
        <authorList>
            <person name="Goeker M."/>
        </authorList>
    </citation>
    <scope>NUCLEOTIDE SEQUENCE [LARGE SCALE GENOMIC DNA]</scope>
    <source>
        <strain evidence="1 2">RL-C</strain>
    </source>
</reference>
<evidence type="ECO:0000313" key="2">
    <source>
        <dbReference type="Proteomes" id="UP000294830"/>
    </source>
</evidence>
<evidence type="ECO:0000313" key="1">
    <source>
        <dbReference type="EMBL" id="TCN73261.1"/>
    </source>
</evidence>
<proteinExistence type="predicted"/>
<accession>A0A4V2RQY5</accession>
<keyword evidence="2" id="KW-1185">Reference proteome</keyword>